<accession>F2S9U8</accession>
<dbReference type="Proteomes" id="UP000009172">
    <property type="component" value="Unassembled WGS sequence"/>
</dbReference>
<reference evidence="3" key="1">
    <citation type="journal article" date="2012" name="MBio">
        <title>Comparative genome analysis of Trichophyton rubrum and related dermatophytes reveals candidate genes involved in infection.</title>
        <authorList>
            <person name="Martinez D.A."/>
            <person name="Oliver B.G."/>
            <person name="Graeser Y."/>
            <person name="Goldberg J.M."/>
            <person name="Li W."/>
            <person name="Martinez-Rossi N.M."/>
            <person name="Monod M."/>
            <person name="Shelest E."/>
            <person name="Barton R.C."/>
            <person name="Birch E."/>
            <person name="Brakhage A.A."/>
            <person name="Chen Z."/>
            <person name="Gurr S.J."/>
            <person name="Heiman D."/>
            <person name="Heitman J."/>
            <person name="Kosti I."/>
            <person name="Rossi A."/>
            <person name="Saif S."/>
            <person name="Samalova M."/>
            <person name="Saunders C.W."/>
            <person name="Shea T."/>
            <person name="Summerbell R.C."/>
            <person name="Xu J."/>
            <person name="Young S."/>
            <person name="Zeng Q."/>
            <person name="Birren B.W."/>
            <person name="Cuomo C.A."/>
            <person name="White T.C."/>
        </authorList>
    </citation>
    <scope>NUCLEOTIDE SEQUENCE [LARGE SCALE GENOMIC DNA]</scope>
    <source>
        <strain evidence="3">CBS 112818</strain>
    </source>
</reference>
<proteinExistence type="predicted"/>
<dbReference type="AlphaFoldDB" id="F2S9U8"/>
<keyword evidence="3" id="KW-1185">Reference proteome</keyword>
<dbReference type="HOGENOM" id="CLU_1846557_0_0_1"/>
<evidence type="ECO:0000313" key="2">
    <source>
        <dbReference type="EMBL" id="EGE00348.1"/>
    </source>
</evidence>
<evidence type="ECO:0000313" key="3">
    <source>
        <dbReference type="Proteomes" id="UP000009172"/>
    </source>
</evidence>
<sequence>MGWLQSGSAARDEGGSVSGKRRQRQYTRRPLLQAINGIRSDRGEDGRRYRSRAAVSAVVDGGEVGVFAGRGRQKKKGTDSGRRRGRFMGSRDRSTKFLAGLKPALAATVETYEVRPGGFKRSGTRDATVSGPGEMQADG</sequence>
<feature type="region of interest" description="Disordered" evidence="1">
    <location>
        <begin position="1"/>
        <end position="50"/>
    </location>
</feature>
<gene>
    <name evidence="2" type="ORF">TESG_07660</name>
</gene>
<protein>
    <submittedName>
        <fullName evidence="2">Uncharacterized protein</fullName>
    </submittedName>
</protein>
<feature type="compositionally biased region" description="Basic and acidic residues" evidence="1">
    <location>
        <begin position="39"/>
        <end position="48"/>
    </location>
</feature>
<evidence type="ECO:0000256" key="1">
    <source>
        <dbReference type="SAM" id="MobiDB-lite"/>
    </source>
</evidence>
<name>F2S9U8_TRIT1</name>
<organism evidence="2 3">
    <name type="scientific">Trichophyton tonsurans (strain CBS 112818)</name>
    <name type="common">Scalp ringworm fungus</name>
    <dbReference type="NCBI Taxonomy" id="647933"/>
    <lineage>
        <taxon>Eukaryota</taxon>
        <taxon>Fungi</taxon>
        <taxon>Dikarya</taxon>
        <taxon>Ascomycota</taxon>
        <taxon>Pezizomycotina</taxon>
        <taxon>Eurotiomycetes</taxon>
        <taxon>Eurotiomycetidae</taxon>
        <taxon>Onygenales</taxon>
        <taxon>Arthrodermataceae</taxon>
        <taxon>Trichophyton</taxon>
    </lineage>
</organism>
<dbReference type="EMBL" id="GG698537">
    <property type="protein sequence ID" value="EGE00348.1"/>
    <property type="molecule type" value="Genomic_DNA"/>
</dbReference>
<feature type="region of interest" description="Disordered" evidence="1">
    <location>
        <begin position="116"/>
        <end position="139"/>
    </location>
</feature>
<feature type="region of interest" description="Disordered" evidence="1">
    <location>
        <begin position="68"/>
        <end position="89"/>
    </location>
</feature>